<dbReference type="EMBL" id="KI913958">
    <property type="protein sequence ID" value="ETW03936.1"/>
    <property type="molecule type" value="Genomic_DNA"/>
</dbReference>
<reference evidence="1" key="1">
    <citation type="submission" date="2013-12" db="EMBL/GenBank/DDBJ databases">
        <title>The Genome Sequence of Aphanomyces invadans NJM9701.</title>
        <authorList>
            <consortium name="The Broad Institute Genomics Platform"/>
            <person name="Russ C."/>
            <person name="Tyler B."/>
            <person name="van West P."/>
            <person name="Dieguez-Uribeondo J."/>
            <person name="Young S.K."/>
            <person name="Zeng Q."/>
            <person name="Gargeya S."/>
            <person name="Fitzgerald M."/>
            <person name="Abouelleil A."/>
            <person name="Alvarado L."/>
            <person name="Chapman S.B."/>
            <person name="Gainer-Dewar J."/>
            <person name="Goldberg J."/>
            <person name="Griggs A."/>
            <person name="Gujja S."/>
            <person name="Hansen M."/>
            <person name="Howarth C."/>
            <person name="Imamovic A."/>
            <person name="Ireland A."/>
            <person name="Larimer J."/>
            <person name="McCowan C."/>
            <person name="Murphy C."/>
            <person name="Pearson M."/>
            <person name="Poon T.W."/>
            <person name="Priest M."/>
            <person name="Roberts A."/>
            <person name="Saif S."/>
            <person name="Shea T."/>
            <person name="Sykes S."/>
            <person name="Wortman J."/>
            <person name="Nusbaum C."/>
            <person name="Birren B."/>
        </authorList>
    </citation>
    <scope>NUCLEOTIDE SEQUENCE [LARGE SCALE GENOMIC DNA]</scope>
    <source>
        <strain evidence="1">NJM9701</strain>
    </source>
</reference>
<dbReference type="GeneID" id="20081402"/>
<protein>
    <submittedName>
        <fullName evidence="1">Uncharacterized protein</fullName>
    </submittedName>
</protein>
<gene>
    <name evidence="1" type="ORF">H310_04352</name>
</gene>
<dbReference type="AlphaFoldDB" id="A0A024UC20"/>
<name>A0A024UC20_9STRA</name>
<proteinExistence type="predicted"/>
<dbReference type="RefSeq" id="XP_008866892.1">
    <property type="nucleotide sequence ID" value="XM_008868670.1"/>
</dbReference>
<evidence type="ECO:0000313" key="1">
    <source>
        <dbReference type="EMBL" id="ETW03936.1"/>
    </source>
</evidence>
<accession>A0A024UC20</accession>
<organism evidence="1">
    <name type="scientific">Aphanomyces invadans</name>
    <dbReference type="NCBI Taxonomy" id="157072"/>
    <lineage>
        <taxon>Eukaryota</taxon>
        <taxon>Sar</taxon>
        <taxon>Stramenopiles</taxon>
        <taxon>Oomycota</taxon>
        <taxon>Saprolegniomycetes</taxon>
        <taxon>Saprolegniales</taxon>
        <taxon>Verrucalvaceae</taxon>
        <taxon>Aphanomyces</taxon>
    </lineage>
</organism>
<sequence>MALLPCDSRLREFSQADTSDPITVALLNGVAGTQVGWCFRFRRVVLHRSKGSPRICPRFRALGRLPRQSRLSRSCERAAVAFVGVCRGDRGGRYQQKADSTQHL</sequence>
<dbReference type="VEuPathDB" id="FungiDB:H310_04352"/>